<dbReference type="eggNOG" id="COG1741">
    <property type="taxonomic scope" value="Bacteria"/>
</dbReference>
<keyword evidence="7" id="KW-1185">Reference proteome</keyword>
<dbReference type="PANTHER" id="PTHR43212:SF3">
    <property type="entry name" value="QUERCETIN 2,3-DIOXYGENASE"/>
    <property type="match status" value="1"/>
</dbReference>
<feature type="binding site" evidence="2">
    <location>
        <position position="102"/>
    </location>
    <ligand>
        <name>Fe cation</name>
        <dbReference type="ChEBI" id="CHEBI:24875"/>
    </ligand>
</feature>
<dbReference type="Proteomes" id="UP000030134">
    <property type="component" value="Unassembled WGS sequence"/>
</dbReference>
<feature type="domain" description="Quercetin 2,3-dioxygenase C-terminal cupin" evidence="5">
    <location>
        <begin position="148"/>
        <end position="233"/>
    </location>
</feature>
<evidence type="ECO:0000259" key="5">
    <source>
        <dbReference type="Pfam" id="PF17954"/>
    </source>
</evidence>
<dbReference type="Pfam" id="PF02678">
    <property type="entry name" value="Pirin"/>
    <property type="match status" value="1"/>
</dbReference>
<comment type="caution">
    <text evidence="6">The sequence shown here is derived from an EMBL/GenBank/DDBJ whole genome shotgun (WGS) entry which is preliminary data.</text>
</comment>
<feature type="domain" description="Pirin N-terminal" evidence="4">
    <location>
        <begin position="11"/>
        <end position="120"/>
    </location>
</feature>
<feature type="binding site" evidence="2">
    <location>
        <position position="104"/>
    </location>
    <ligand>
        <name>Fe cation</name>
        <dbReference type="ChEBI" id="CHEBI:24875"/>
    </ligand>
</feature>
<keyword evidence="2" id="KW-0479">Metal-binding</keyword>
<dbReference type="CDD" id="cd02910">
    <property type="entry name" value="cupin_Yhhw_N"/>
    <property type="match status" value="1"/>
</dbReference>
<dbReference type="PIRSF" id="PIRSF006232">
    <property type="entry name" value="Pirin"/>
    <property type="match status" value="1"/>
</dbReference>
<dbReference type="OrthoDB" id="321327at2"/>
<gene>
    <name evidence="6" type="ORF">HQ36_05160</name>
</gene>
<name>A0A0A2G7D1_9PORP</name>
<feature type="binding site" evidence="2">
    <location>
        <position position="60"/>
    </location>
    <ligand>
        <name>Fe cation</name>
        <dbReference type="ChEBI" id="CHEBI:24875"/>
    </ligand>
</feature>
<evidence type="ECO:0000256" key="3">
    <source>
        <dbReference type="RuleBase" id="RU003457"/>
    </source>
</evidence>
<dbReference type="AlphaFoldDB" id="A0A0A2G7D1"/>
<organism evidence="6 7">
    <name type="scientific">Porphyromonas gingivicanis</name>
    <dbReference type="NCBI Taxonomy" id="266762"/>
    <lineage>
        <taxon>Bacteria</taxon>
        <taxon>Pseudomonadati</taxon>
        <taxon>Bacteroidota</taxon>
        <taxon>Bacteroidia</taxon>
        <taxon>Bacteroidales</taxon>
        <taxon>Porphyromonadaceae</taxon>
        <taxon>Porphyromonas</taxon>
    </lineage>
</organism>
<dbReference type="SUPFAM" id="SSF51182">
    <property type="entry name" value="RmlC-like cupins"/>
    <property type="match status" value="1"/>
</dbReference>
<dbReference type="EMBL" id="JQZW01000008">
    <property type="protein sequence ID" value="KGN98285.1"/>
    <property type="molecule type" value="Genomic_DNA"/>
</dbReference>
<comment type="similarity">
    <text evidence="1 3">Belongs to the pirin family.</text>
</comment>
<dbReference type="PANTHER" id="PTHR43212">
    <property type="entry name" value="QUERCETIN 2,3-DIOXYGENASE"/>
    <property type="match status" value="1"/>
</dbReference>
<proteinExistence type="inferred from homology"/>
<reference evidence="6 7" key="1">
    <citation type="submission" date="2014-08" db="EMBL/GenBank/DDBJ databases">
        <title>Porphyromonas gingivicanis strain:COT-022_OH1391 Genome sequencing.</title>
        <authorList>
            <person name="Wallis C."/>
            <person name="Deusch O."/>
            <person name="O'Flynn C."/>
            <person name="Davis I."/>
            <person name="Jospin G."/>
            <person name="Darling A.E."/>
            <person name="Coil D.A."/>
            <person name="Alexiev A."/>
            <person name="Horsfall A."/>
            <person name="Kirkwood N."/>
            <person name="Harris S."/>
            <person name="Eisen J.A."/>
        </authorList>
    </citation>
    <scope>NUCLEOTIDE SEQUENCE [LARGE SCALE GENOMIC DNA]</scope>
    <source>
        <strain evidence="7">COT-022 OH1391</strain>
    </source>
</reference>
<protein>
    <submittedName>
        <fullName evidence="6">Pirin</fullName>
    </submittedName>
</protein>
<dbReference type="RefSeq" id="WP_036883884.1">
    <property type="nucleotide sequence ID" value="NZ_JQZW01000008.1"/>
</dbReference>
<evidence type="ECO:0000256" key="1">
    <source>
        <dbReference type="ARBA" id="ARBA00008416"/>
    </source>
</evidence>
<evidence type="ECO:0000259" key="4">
    <source>
        <dbReference type="Pfam" id="PF02678"/>
    </source>
</evidence>
<keyword evidence="2" id="KW-0408">Iron</keyword>
<dbReference type="InterPro" id="IPR012093">
    <property type="entry name" value="Pirin"/>
</dbReference>
<dbReference type="InterPro" id="IPR011051">
    <property type="entry name" value="RmlC_Cupin_sf"/>
</dbReference>
<dbReference type="InterPro" id="IPR041602">
    <property type="entry name" value="Quercetinase_C"/>
</dbReference>
<evidence type="ECO:0000313" key="7">
    <source>
        <dbReference type="Proteomes" id="UP000030134"/>
    </source>
</evidence>
<evidence type="ECO:0000313" key="6">
    <source>
        <dbReference type="EMBL" id="KGN98285.1"/>
    </source>
</evidence>
<accession>A0A0A2G7D1</accession>
<dbReference type="InterPro" id="IPR014710">
    <property type="entry name" value="RmlC-like_jellyroll"/>
</dbReference>
<dbReference type="InterPro" id="IPR003829">
    <property type="entry name" value="Pirin_N_dom"/>
</dbReference>
<evidence type="ECO:0000256" key="2">
    <source>
        <dbReference type="PIRSR" id="PIRSR006232-1"/>
    </source>
</evidence>
<dbReference type="GO" id="GO:0046872">
    <property type="term" value="F:metal ion binding"/>
    <property type="evidence" value="ECO:0007669"/>
    <property type="project" value="UniProtKB-KW"/>
</dbReference>
<dbReference type="Pfam" id="PF17954">
    <property type="entry name" value="Pirin_C_2"/>
    <property type="match status" value="1"/>
</dbReference>
<dbReference type="STRING" id="266762.HQ36_05160"/>
<sequence>MKTILHQAKTRGFANHGWLKSYHTFSFADYYDPARVNFGTLRVINEDRVVGGEGFGTHPHRDMEIISIPLSGALEHKDSMGNGSVIKRGEIQVMSAGTGVTHSEMNASDEELVHFLQIWIFSKEKGVSPRYQQKKISEFVQPNEFQQILSPNPDDQGVWIHQDAWFSWGEFAKETTTSYTIKRKGNGAYFFIISGKVEVEGQQLGPSDGFGVWEVDNISVRAMEGAVVLVMDVPMQLPNYLY</sequence>
<feature type="binding site" evidence="2">
    <location>
        <position position="58"/>
    </location>
    <ligand>
        <name>Fe cation</name>
        <dbReference type="ChEBI" id="CHEBI:24875"/>
    </ligand>
</feature>
<dbReference type="Gene3D" id="2.60.120.10">
    <property type="entry name" value="Jelly Rolls"/>
    <property type="match status" value="2"/>
</dbReference>
<comment type="cofactor">
    <cofactor evidence="2">
        <name>Fe cation</name>
        <dbReference type="ChEBI" id="CHEBI:24875"/>
    </cofactor>
    <text evidence="2">Binds 1 Fe cation per subunit.</text>
</comment>